<feature type="transmembrane region" description="Helical" evidence="5">
    <location>
        <begin position="6"/>
        <end position="29"/>
    </location>
</feature>
<evidence type="ECO:0000256" key="2">
    <source>
        <dbReference type="ARBA" id="ARBA00022692"/>
    </source>
</evidence>
<evidence type="ECO:0000313" key="6">
    <source>
        <dbReference type="EMBL" id="KXA90070.1"/>
    </source>
</evidence>
<dbReference type="Proteomes" id="UP000070589">
    <property type="component" value="Unassembled WGS sequence"/>
</dbReference>
<feature type="transmembrane region" description="Helical" evidence="5">
    <location>
        <begin position="236"/>
        <end position="254"/>
    </location>
</feature>
<dbReference type="InterPro" id="IPR003689">
    <property type="entry name" value="ZIP"/>
</dbReference>
<feature type="transmembrane region" description="Helical" evidence="5">
    <location>
        <begin position="109"/>
        <end position="125"/>
    </location>
</feature>
<feature type="transmembrane region" description="Helical" evidence="5">
    <location>
        <begin position="179"/>
        <end position="199"/>
    </location>
</feature>
<dbReference type="PANTHER" id="PTHR11040">
    <property type="entry name" value="ZINC/IRON TRANSPORTER"/>
    <property type="match status" value="1"/>
</dbReference>
<protein>
    <submittedName>
        <fullName evidence="6">Zinc transporter ZupT</fullName>
    </submittedName>
</protein>
<gene>
    <name evidence="6" type="ORF">AKJ62_01825</name>
</gene>
<evidence type="ECO:0000256" key="5">
    <source>
        <dbReference type="SAM" id="Phobius"/>
    </source>
</evidence>
<dbReference type="AlphaFoldDB" id="A0A133U7A8"/>
<comment type="caution">
    <text evidence="6">The sequence shown here is derived from an EMBL/GenBank/DDBJ whole genome shotgun (WGS) entry which is preliminary data.</text>
</comment>
<evidence type="ECO:0000256" key="4">
    <source>
        <dbReference type="ARBA" id="ARBA00023136"/>
    </source>
</evidence>
<dbReference type="EMBL" id="LHXL01000014">
    <property type="protein sequence ID" value="KXA90070.1"/>
    <property type="molecule type" value="Genomic_DNA"/>
</dbReference>
<keyword evidence="7" id="KW-1185">Reference proteome</keyword>
<evidence type="ECO:0000256" key="3">
    <source>
        <dbReference type="ARBA" id="ARBA00022989"/>
    </source>
</evidence>
<keyword evidence="2 5" id="KW-0812">Transmembrane</keyword>
<reference evidence="6 7" key="1">
    <citation type="journal article" date="2016" name="Sci. Rep.">
        <title>Metabolic traits of an uncultured archaeal lineage -MSBL1- from brine pools of the Red Sea.</title>
        <authorList>
            <person name="Mwirichia R."/>
            <person name="Alam I."/>
            <person name="Rashid M."/>
            <person name="Vinu M."/>
            <person name="Ba-Alawi W."/>
            <person name="Anthony Kamau A."/>
            <person name="Kamanda Ngugi D."/>
            <person name="Goker M."/>
            <person name="Klenk H.P."/>
            <person name="Bajic V."/>
            <person name="Stingl U."/>
        </authorList>
    </citation>
    <scope>NUCLEOTIDE SEQUENCE [LARGE SCALE GENOMIC DNA]</scope>
    <source>
        <strain evidence="6">SCGC-AAA259D14</strain>
    </source>
</reference>
<feature type="transmembrane region" description="Helical" evidence="5">
    <location>
        <begin position="145"/>
        <end position="167"/>
    </location>
</feature>
<keyword evidence="3 5" id="KW-1133">Transmembrane helix</keyword>
<feature type="transmembrane region" description="Helical" evidence="5">
    <location>
        <begin position="64"/>
        <end position="83"/>
    </location>
</feature>
<dbReference type="GO" id="GO:0016020">
    <property type="term" value="C:membrane"/>
    <property type="evidence" value="ECO:0007669"/>
    <property type="project" value="UniProtKB-SubCell"/>
</dbReference>
<dbReference type="NCBIfam" id="NF003243">
    <property type="entry name" value="PRK04201.1"/>
    <property type="match status" value="1"/>
</dbReference>
<evidence type="ECO:0000313" key="7">
    <source>
        <dbReference type="Proteomes" id="UP000070589"/>
    </source>
</evidence>
<keyword evidence="4 5" id="KW-0472">Membrane</keyword>
<evidence type="ECO:0000256" key="1">
    <source>
        <dbReference type="ARBA" id="ARBA00004141"/>
    </source>
</evidence>
<sequence>MLSSSFLAFSLTIIAGLSTGIGSLIAYFIKEPKFSYLSFLMGFSAGVMIFVSFVELLNTSIQEIGFLLANIGFFGGIAGIYLVDKLIPHIHMDTKPDTFHETPIHREKLAKVGVLTAIGIAIHNFPEGMAVLAVSLESISLGIPIAIAIAVHNIPEGIAVSIPIFYATGDERKAFSYSFFSGVAEPIGATIGYLLLLPVLTETTLNLTLAIVGGIMVFISFDELLPISKEYGNEHLSSMGLFTGMLIMMLSLSIL</sequence>
<comment type="subcellular location">
    <subcellularLocation>
        <location evidence="1">Membrane</location>
        <topology evidence="1">Multi-pass membrane protein</topology>
    </subcellularLocation>
</comment>
<organism evidence="6 7">
    <name type="scientific">candidate division MSBL1 archaeon SCGC-AAA259D14</name>
    <dbReference type="NCBI Taxonomy" id="1698261"/>
    <lineage>
        <taxon>Archaea</taxon>
        <taxon>Methanobacteriati</taxon>
        <taxon>Methanobacteriota</taxon>
        <taxon>candidate division MSBL1</taxon>
    </lineage>
</organism>
<dbReference type="PATRIC" id="fig|1698261.3.peg.251"/>
<proteinExistence type="predicted"/>
<name>A0A133U7A8_9EURY</name>
<dbReference type="PANTHER" id="PTHR11040:SF205">
    <property type="entry name" value="ZINC TRANSPORTER ZUPT"/>
    <property type="match status" value="1"/>
</dbReference>
<dbReference type="GO" id="GO:0005385">
    <property type="term" value="F:zinc ion transmembrane transporter activity"/>
    <property type="evidence" value="ECO:0007669"/>
    <property type="project" value="TreeGrafter"/>
</dbReference>
<feature type="transmembrane region" description="Helical" evidence="5">
    <location>
        <begin position="36"/>
        <end position="58"/>
    </location>
</feature>
<dbReference type="Pfam" id="PF02535">
    <property type="entry name" value="Zip"/>
    <property type="match status" value="1"/>
</dbReference>
<feature type="transmembrane region" description="Helical" evidence="5">
    <location>
        <begin position="205"/>
        <end position="224"/>
    </location>
</feature>
<accession>A0A133U7A8</accession>